<sequence length="259" mass="28621">MEFLFSDIMQGLSDYLIPFIRISSMIMVMAGLGAQSVSKRIKICLAIVVTFAVAPAIPQSQFTNLFSFQMILVVIQEMIIGVAIGFASLLLLNTFILAGQILAMQTGLGFASVVDPSNGLSVPAVGQFYLILATLLFFVFNGHLMMIQMIVFSFQSWPIGGDWWHVDHYYDIAKWGSWLFATALSLSLAPLTAMLVINLAFGIMTRAAPQMNIFSVGFAFTLVAGLMIIWATLGNFTMQYEFQWLKMTELMCNLIGCTV</sequence>
<dbReference type="GO" id="GO:0006605">
    <property type="term" value="P:protein targeting"/>
    <property type="evidence" value="ECO:0007669"/>
    <property type="project" value="UniProtKB-UniRule"/>
</dbReference>
<dbReference type="InterPro" id="IPR002010">
    <property type="entry name" value="T3SS_IM_R"/>
</dbReference>
<evidence type="ECO:0000256" key="10">
    <source>
        <dbReference type="RuleBase" id="RU362071"/>
    </source>
</evidence>
<keyword evidence="8 10" id="KW-0975">Bacterial flagellum</keyword>
<keyword evidence="5 10" id="KW-0812">Transmembrane</keyword>
<accession>A0A0C1QRN8</accession>
<keyword evidence="6 10" id="KW-1133">Transmembrane helix</keyword>
<dbReference type="Pfam" id="PF01311">
    <property type="entry name" value="Bac_export_1"/>
    <property type="match status" value="1"/>
</dbReference>
<dbReference type="InterPro" id="IPR006303">
    <property type="entry name" value="FliR"/>
</dbReference>
<evidence type="ECO:0000256" key="1">
    <source>
        <dbReference type="ARBA" id="ARBA00002578"/>
    </source>
</evidence>
<dbReference type="RefSeq" id="WP_039609449.1">
    <property type="nucleotide sequence ID" value="NZ_JWIC01000005.1"/>
</dbReference>
<dbReference type="OrthoDB" id="9797790at2"/>
<keyword evidence="11" id="KW-0969">Cilium</keyword>
<keyword evidence="7 10" id="KW-0472">Membrane</keyword>
<dbReference type="PANTHER" id="PTHR30065:SF8">
    <property type="entry name" value="FLAGELLAR BIOSYNTHETIC PROTEIN FLIR"/>
    <property type="match status" value="1"/>
</dbReference>
<evidence type="ECO:0000256" key="4">
    <source>
        <dbReference type="ARBA" id="ARBA00022475"/>
    </source>
</evidence>
<protein>
    <recommendedName>
        <fullName evidence="3 9">Flagellar biosynthetic protein FliR</fullName>
    </recommendedName>
</protein>
<feature type="transmembrane region" description="Helical" evidence="10">
    <location>
        <begin position="175"/>
        <end position="201"/>
    </location>
</feature>
<feature type="transmembrane region" description="Helical" evidence="10">
    <location>
        <begin position="78"/>
        <end position="98"/>
    </location>
</feature>
<evidence type="ECO:0000256" key="3">
    <source>
        <dbReference type="ARBA" id="ARBA00021717"/>
    </source>
</evidence>
<keyword evidence="4 10" id="KW-1003">Cell membrane</keyword>
<feature type="transmembrane region" description="Helical" evidence="10">
    <location>
        <begin position="213"/>
        <end position="233"/>
    </location>
</feature>
<evidence type="ECO:0000256" key="7">
    <source>
        <dbReference type="ARBA" id="ARBA00023136"/>
    </source>
</evidence>
<evidence type="ECO:0000256" key="6">
    <source>
        <dbReference type="ARBA" id="ARBA00022989"/>
    </source>
</evidence>
<reference evidence="11 12" key="1">
    <citation type="submission" date="2014-12" db="EMBL/GenBank/DDBJ databases">
        <title>Draft Genome Sequence of Pseudoalteromonas luteoviolacea HI1.</title>
        <authorList>
            <person name="Asahina A.Y."/>
            <person name="Hadfield M.G."/>
        </authorList>
    </citation>
    <scope>NUCLEOTIDE SEQUENCE [LARGE SCALE GENOMIC DNA]</scope>
    <source>
        <strain evidence="11 12">HI1</strain>
    </source>
</reference>
<comment type="function">
    <text evidence="1 10">Role in flagellar biosynthesis.</text>
</comment>
<name>A0A0C1QRN8_9GAMM</name>
<feature type="transmembrane region" description="Helical" evidence="10">
    <location>
        <begin position="41"/>
        <end position="58"/>
    </location>
</feature>
<keyword evidence="11" id="KW-0966">Cell projection</keyword>
<dbReference type="GO" id="GO:0044780">
    <property type="term" value="P:bacterial-type flagellum assembly"/>
    <property type="evidence" value="ECO:0007669"/>
    <property type="project" value="UniProtKB-UniRule"/>
</dbReference>
<dbReference type="Proteomes" id="UP000031327">
    <property type="component" value="Unassembled WGS sequence"/>
</dbReference>
<gene>
    <name evidence="11" type="ORF">JF50_10985</name>
</gene>
<proteinExistence type="inferred from homology"/>
<evidence type="ECO:0000256" key="8">
    <source>
        <dbReference type="ARBA" id="ARBA00023143"/>
    </source>
</evidence>
<dbReference type="PANTHER" id="PTHR30065">
    <property type="entry name" value="FLAGELLAR BIOSYNTHETIC PROTEIN FLIR"/>
    <property type="match status" value="1"/>
</dbReference>
<comment type="subcellular location">
    <subcellularLocation>
        <location evidence="10">Cell membrane</location>
        <topology evidence="10">Multi-pass membrane protein</topology>
    </subcellularLocation>
    <subcellularLocation>
        <location evidence="10">Bacterial flagellum basal body</location>
    </subcellularLocation>
</comment>
<evidence type="ECO:0000313" key="11">
    <source>
        <dbReference type="EMBL" id="KID57682.1"/>
    </source>
</evidence>
<evidence type="ECO:0000256" key="2">
    <source>
        <dbReference type="ARBA" id="ARBA00009772"/>
    </source>
</evidence>
<keyword evidence="11" id="KW-0282">Flagellum</keyword>
<organism evidence="11 12">
    <name type="scientific">Pseudoalteromonas luteoviolacea</name>
    <dbReference type="NCBI Taxonomy" id="43657"/>
    <lineage>
        <taxon>Bacteria</taxon>
        <taxon>Pseudomonadati</taxon>
        <taxon>Pseudomonadota</taxon>
        <taxon>Gammaproteobacteria</taxon>
        <taxon>Alteromonadales</taxon>
        <taxon>Pseudoalteromonadaceae</taxon>
        <taxon>Pseudoalteromonas</taxon>
    </lineage>
</organism>
<dbReference type="GO" id="GO:0009425">
    <property type="term" value="C:bacterial-type flagellum basal body"/>
    <property type="evidence" value="ECO:0007669"/>
    <property type="project" value="UniProtKB-SubCell"/>
</dbReference>
<feature type="transmembrane region" description="Helical" evidence="10">
    <location>
        <begin position="15"/>
        <end position="34"/>
    </location>
</feature>
<dbReference type="GO" id="GO:0005886">
    <property type="term" value="C:plasma membrane"/>
    <property type="evidence" value="ECO:0007669"/>
    <property type="project" value="UniProtKB-SubCell"/>
</dbReference>
<comment type="similarity">
    <text evidence="2 10">Belongs to the FliR/MopE/SpaR family.</text>
</comment>
<comment type="caution">
    <text evidence="11">The sequence shown here is derived from an EMBL/GenBank/DDBJ whole genome shotgun (WGS) entry which is preliminary data.</text>
</comment>
<evidence type="ECO:0000256" key="5">
    <source>
        <dbReference type="ARBA" id="ARBA00022692"/>
    </source>
</evidence>
<dbReference type="AlphaFoldDB" id="A0A0C1QRN8"/>
<feature type="transmembrane region" description="Helical" evidence="10">
    <location>
        <begin position="128"/>
        <end position="155"/>
    </location>
</feature>
<evidence type="ECO:0000313" key="12">
    <source>
        <dbReference type="Proteomes" id="UP000031327"/>
    </source>
</evidence>
<dbReference type="PRINTS" id="PR00953">
    <property type="entry name" value="TYPE3IMRPROT"/>
</dbReference>
<evidence type="ECO:0000256" key="9">
    <source>
        <dbReference type="NCBIfam" id="TIGR01400"/>
    </source>
</evidence>
<dbReference type="EMBL" id="JWIC01000005">
    <property type="protein sequence ID" value="KID57682.1"/>
    <property type="molecule type" value="Genomic_DNA"/>
</dbReference>
<dbReference type="NCBIfam" id="TIGR01400">
    <property type="entry name" value="fliR"/>
    <property type="match status" value="1"/>
</dbReference>